<feature type="transmembrane region" description="Helical" evidence="1">
    <location>
        <begin position="66"/>
        <end position="86"/>
    </location>
</feature>
<evidence type="ECO:0000313" key="2">
    <source>
        <dbReference type="EMBL" id="PRP75623.1"/>
    </source>
</evidence>
<keyword evidence="1" id="KW-0472">Membrane</keyword>
<dbReference type="InParanoid" id="A0A2P6MVB1"/>
<keyword evidence="3" id="KW-1185">Reference proteome</keyword>
<protein>
    <submittedName>
        <fullName evidence="2">Uncharacterized protein</fullName>
    </submittedName>
</protein>
<dbReference type="AlphaFoldDB" id="A0A2P6MVB1"/>
<keyword evidence="1" id="KW-1133">Transmembrane helix</keyword>
<feature type="transmembrane region" description="Helical" evidence="1">
    <location>
        <begin position="175"/>
        <end position="197"/>
    </location>
</feature>
<dbReference type="Proteomes" id="UP000241769">
    <property type="component" value="Unassembled WGS sequence"/>
</dbReference>
<feature type="transmembrane region" description="Helical" evidence="1">
    <location>
        <begin position="123"/>
        <end position="155"/>
    </location>
</feature>
<accession>A0A2P6MVB1</accession>
<evidence type="ECO:0000313" key="3">
    <source>
        <dbReference type="Proteomes" id="UP000241769"/>
    </source>
</evidence>
<organism evidence="2 3">
    <name type="scientific">Planoprotostelium fungivorum</name>
    <dbReference type="NCBI Taxonomy" id="1890364"/>
    <lineage>
        <taxon>Eukaryota</taxon>
        <taxon>Amoebozoa</taxon>
        <taxon>Evosea</taxon>
        <taxon>Variosea</taxon>
        <taxon>Cavosteliida</taxon>
        <taxon>Cavosteliaceae</taxon>
        <taxon>Planoprotostelium</taxon>
    </lineage>
</organism>
<gene>
    <name evidence="2" type="ORF">PROFUN_07989</name>
</gene>
<comment type="caution">
    <text evidence="2">The sequence shown here is derived from an EMBL/GenBank/DDBJ whole genome shotgun (WGS) entry which is preliminary data.</text>
</comment>
<reference evidence="2 3" key="1">
    <citation type="journal article" date="2018" name="Genome Biol. Evol.">
        <title>Multiple Roots of Fruiting Body Formation in Amoebozoa.</title>
        <authorList>
            <person name="Hillmann F."/>
            <person name="Forbes G."/>
            <person name="Novohradska S."/>
            <person name="Ferling I."/>
            <person name="Riege K."/>
            <person name="Groth M."/>
            <person name="Westermann M."/>
            <person name="Marz M."/>
            <person name="Spaller T."/>
            <person name="Winckler T."/>
            <person name="Schaap P."/>
            <person name="Glockner G."/>
        </authorList>
    </citation>
    <scope>NUCLEOTIDE SEQUENCE [LARGE SCALE GENOMIC DNA]</scope>
    <source>
        <strain evidence="2 3">Jena</strain>
    </source>
</reference>
<evidence type="ECO:0000256" key="1">
    <source>
        <dbReference type="SAM" id="Phobius"/>
    </source>
</evidence>
<feature type="transmembrane region" description="Helical" evidence="1">
    <location>
        <begin position="92"/>
        <end position="111"/>
    </location>
</feature>
<sequence length="214" mass="24102">MTRKTTRKKPPPYQVSLNLLYFADLQDFTEHRNSTTRSIREQIINKMQDKREMANAKTPSSIGPHLAWIPFGLCIIVSIIFIAFSINARNTLPILFVLSAVICIPILFFYARGLKSSSDTLQNVSMTVIALGVSACILVALNLGLVSFLWLFAWSGSESDCIFSTHSDSCSNGRYSFLLFLPPIPLFCFLVLFPLWLTRRYINKCGSYITLSTV</sequence>
<proteinExistence type="predicted"/>
<name>A0A2P6MVB1_9EUKA</name>
<dbReference type="EMBL" id="MDYQ01000372">
    <property type="protein sequence ID" value="PRP75623.1"/>
    <property type="molecule type" value="Genomic_DNA"/>
</dbReference>
<keyword evidence="1" id="KW-0812">Transmembrane</keyword>